<evidence type="ECO:0000313" key="7">
    <source>
        <dbReference type="Proteomes" id="UP000019678"/>
    </source>
</evidence>
<evidence type="ECO:0000256" key="3">
    <source>
        <dbReference type="ARBA" id="ARBA00023315"/>
    </source>
</evidence>
<dbReference type="EC" id="2.3.1.39" evidence="1"/>
<reference evidence="6 7" key="1">
    <citation type="submission" date="2013-05" db="EMBL/GenBank/DDBJ databases">
        <title>Genome assembly of Chondromyces apiculatus DSM 436.</title>
        <authorList>
            <person name="Sharma G."/>
            <person name="Khatri I."/>
            <person name="Kaur C."/>
            <person name="Mayilraj S."/>
            <person name="Subramanian S."/>
        </authorList>
    </citation>
    <scope>NUCLEOTIDE SEQUENCE [LARGE SCALE GENOMIC DNA]</scope>
    <source>
        <strain evidence="6 7">DSM 436</strain>
    </source>
</reference>
<dbReference type="Gene3D" id="3.40.366.10">
    <property type="entry name" value="Malonyl-Coenzyme A Acyl Carrier Protein, domain 2"/>
    <property type="match status" value="1"/>
</dbReference>
<feature type="domain" description="Malonyl-CoA:ACP transacylase (MAT)" evidence="5">
    <location>
        <begin position="6"/>
        <end position="307"/>
    </location>
</feature>
<dbReference type="AlphaFoldDB" id="A0A017TDY7"/>
<evidence type="ECO:0000256" key="2">
    <source>
        <dbReference type="ARBA" id="ARBA00022679"/>
    </source>
</evidence>
<proteinExistence type="predicted"/>
<dbReference type="InterPro" id="IPR016035">
    <property type="entry name" value="Acyl_Trfase/lysoPLipase"/>
</dbReference>
<organism evidence="6 7">
    <name type="scientific">Chondromyces apiculatus DSM 436</name>
    <dbReference type="NCBI Taxonomy" id="1192034"/>
    <lineage>
        <taxon>Bacteria</taxon>
        <taxon>Pseudomonadati</taxon>
        <taxon>Myxococcota</taxon>
        <taxon>Polyangia</taxon>
        <taxon>Polyangiales</taxon>
        <taxon>Polyangiaceae</taxon>
        <taxon>Chondromyces</taxon>
    </lineage>
</organism>
<dbReference type="EMBL" id="ASRX01000011">
    <property type="protein sequence ID" value="EYF07112.1"/>
    <property type="molecule type" value="Genomic_DNA"/>
</dbReference>
<dbReference type="STRING" id="1192034.CAP_0591"/>
<keyword evidence="3" id="KW-0012">Acyltransferase</keyword>
<dbReference type="GO" id="GO:0005829">
    <property type="term" value="C:cytosol"/>
    <property type="evidence" value="ECO:0007669"/>
    <property type="project" value="TreeGrafter"/>
</dbReference>
<accession>A0A017TDY7</accession>
<dbReference type="Pfam" id="PF00698">
    <property type="entry name" value="Acyl_transf_1"/>
    <property type="match status" value="1"/>
</dbReference>
<dbReference type="Proteomes" id="UP000019678">
    <property type="component" value="Unassembled WGS sequence"/>
</dbReference>
<comment type="caution">
    <text evidence="6">The sequence shown here is derived from an EMBL/GenBank/DDBJ whole genome shotgun (WGS) entry which is preliminary data.</text>
</comment>
<name>A0A017TDY7_9BACT</name>
<dbReference type="SUPFAM" id="SSF55048">
    <property type="entry name" value="Probable ACP-binding domain of malonyl-CoA ACP transacylase"/>
    <property type="match status" value="1"/>
</dbReference>
<dbReference type="RefSeq" id="WP_081864674.1">
    <property type="nucleotide sequence ID" value="NZ_ASRX01000011.1"/>
</dbReference>
<protein>
    <recommendedName>
        <fullName evidence="1">[acyl-carrier-protein] S-malonyltransferase</fullName>
        <ecNumber evidence="1">2.3.1.39</ecNumber>
    </recommendedName>
</protein>
<sequence>MTVAFLCPGQGVQTPGMLDKLPDHPAVAATLAEASAVLGLDVRGLPRASDLHPTVAMQLGTVTAGVAAARALAAEGALPNAAAGLSVGAFTAAVICGALDFGAALVAVKYRAERMAAAFPTGYGLASLLGLNEPEVKALTEAIATPEAPVYLAIVNAPRHIVVAGSHAGLDRAVAEARTTGAHRAVRLSVGVPSHCPLLADVATDLGSFLAHTTVMAPRVPYVTNRGGRGTRDPEVIRADLATNLAFPVRWHDAVNLLVETGARLFVEVPPGHVLRDLAVAAFPIARAVSLADSSLATAVALVHRHGDPP</sequence>
<dbReference type="PANTHER" id="PTHR42681">
    <property type="entry name" value="MALONYL-COA-ACYL CARRIER PROTEIN TRANSACYLASE, MITOCHONDRIAL"/>
    <property type="match status" value="1"/>
</dbReference>
<dbReference type="eggNOG" id="COG0331">
    <property type="taxonomic scope" value="Bacteria"/>
</dbReference>
<dbReference type="GO" id="GO:0006633">
    <property type="term" value="P:fatty acid biosynthetic process"/>
    <property type="evidence" value="ECO:0007669"/>
    <property type="project" value="TreeGrafter"/>
</dbReference>
<comment type="catalytic activity">
    <reaction evidence="4">
        <text>holo-[ACP] + malonyl-CoA = malonyl-[ACP] + CoA</text>
        <dbReference type="Rhea" id="RHEA:41792"/>
        <dbReference type="Rhea" id="RHEA-COMP:9623"/>
        <dbReference type="Rhea" id="RHEA-COMP:9685"/>
        <dbReference type="ChEBI" id="CHEBI:57287"/>
        <dbReference type="ChEBI" id="CHEBI:57384"/>
        <dbReference type="ChEBI" id="CHEBI:64479"/>
        <dbReference type="ChEBI" id="CHEBI:78449"/>
        <dbReference type="EC" id="2.3.1.39"/>
    </reaction>
</comment>
<dbReference type="PANTHER" id="PTHR42681:SF1">
    <property type="entry name" value="MALONYL-COA-ACYL CARRIER PROTEIN TRANSACYLASE, MITOCHONDRIAL"/>
    <property type="match status" value="1"/>
</dbReference>
<dbReference type="InterPro" id="IPR050858">
    <property type="entry name" value="Mal-CoA-ACP_Trans/PKS_FabD"/>
</dbReference>
<gene>
    <name evidence="6" type="ORF">CAP_0591</name>
</gene>
<dbReference type="OrthoDB" id="9808564at2"/>
<dbReference type="InterPro" id="IPR016036">
    <property type="entry name" value="Malonyl_transacylase_ACP-bd"/>
</dbReference>
<evidence type="ECO:0000256" key="4">
    <source>
        <dbReference type="ARBA" id="ARBA00048462"/>
    </source>
</evidence>
<keyword evidence="2" id="KW-0808">Transferase</keyword>
<dbReference type="SUPFAM" id="SSF52151">
    <property type="entry name" value="FabD/lysophospholipase-like"/>
    <property type="match status" value="1"/>
</dbReference>
<dbReference type="SMART" id="SM00827">
    <property type="entry name" value="PKS_AT"/>
    <property type="match status" value="1"/>
</dbReference>
<evidence type="ECO:0000313" key="6">
    <source>
        <dbReference type="EMBL" id="EYF07112.1"/>
    </source>
</evidence>
<evidence type="ECO:0000259" key="5">
    <source>
        <dbReference type="SMART" id="SM00827"/>
    </source>
</evidence>
<keyword evidence="7" id="KW-1185">Reference proteome</keyword>
<dbReference type="InterPro" id="IPR014043">
    <property type="entry name" value="Acyl_transferase_dom"/>
</dbReference>
<dbReference type="Gene3D" id="3.30.70.250">
    <property type="entry name" value="Malonyl-CoA ACP transacylase, ACP-binding"/>
    <property type="match status" value="1"/>
</dbReference>
<dbReference type="InterPro" id="IPR001227">
    <property type="entry name" value="Ac_transferase_dom_sf"/>
</dbReference>
<evidence type="ECO:0000256" key="1">
    <source>
        <dbReference type="ARBA" id="ARBA00013258"/>
    </source>
</evidence>
<dbReference type="GO" id="GO:0004314">
    <property type="term" value="F:[acyl-carrier-protein] S-malonyltransferase activity"/>
    <property type="evidence" value="ECO:0007669"/>
    <property type="project" value="UniProtKB-EC"/>
</dbReference>